<evidence type="ECO:0000259" key="2">
    <source>
        <dbReference type="Pfam" id="PF02374"/>
    </source>
</evidence>
<dbReference type="OMA" id="PETFGWM"/>
<dbReference type="PANTHER" id="PTHR10803:SF3">
    <property type="entry name" value="ATPASE GET3"/>
    <property type="match status" value="1"/>
</dbReference>
<dbReference type="EC" id="3.6.3.16" evidence="3"/>
<evidence type="ECO:0000313" key="3">
    <source>
        <dbReference type="EMBL" id="ELQ75735.1"/>
    </source>
</evidence>
<keyword evidence="3" id="KW-0378">Hydrolase</keyword>
<organism evidence="3 4">
    <name type="scientific">Trachipleistophora hominis</name>
    <name type="common">Microsporidian parasite</name>
    <dbReference type="NCBI Taxonomy" id="72359"/>
    <lineage>
        <taxon>Eukaryota</taxon>
        <taxon>Fungi</taxon>
        <taxon>Fungi incertae sedis</taxon>
        <taxon>Microsporidia</taxon>
        <taxon>Pleistophoridae</taxon>
        <taxon>Trachipleistophora</taxon>
    </lineage>
</organism>
<dbReference type="AlphaFoldDB" id="L7JWR1"/>
<dbReference type="SUPFAM" id="SSF52540">
    <property type="entry name" value="P-loop containing nucleoside triphosphate hydrolases"/>
    <property type="match status" value="1"/>
</dbReference>
<gene>
    <name evidence="3" type="ORF">THOM_1304</name>
</gene>
<dbReference type="GO" id="GO:0043529">
    <property type="term" value="C:GET complex"/>
    <property type="evidence" value="ECO:0007669"/>
    <property type="project" value="TreeGrafter"/>
</dbReference>
<dbReference type="CDD" id="cd02035">
    <property type="entry name" value="ArsA"/>
    <property type="match status" value="1"/>
</dbReference>
<proteinExistence type="inferred from homology"/>
<comment type="similarity">
    <text evidence="1">Belongs to the arsA ATPase family.</text>
</comment>
<accession>L7JWR1</accession>
<dbReference type="FunCoup" id="L7JWR1">
    <property type="interactions" value="194"/>
</dbReference>
<dbReference type="GO" id="GO:0016887">
    <property type="term" value="F:ATP hydrolysis activity"/>
    <property type="evidence" value="ECO:0007669"/>
    <property type="project" value="InterPro"/>
</dbReference>
<dbReference type="InterPro" id="IPR025723">
    <property type="entry name" value="ArsA/GET3_ATPase-like"/>
</dbReference>
<evidence type="ECO:0000256" key="1">
    <source>
        <dbReference type="ARBA" id="ARBA00011040"/>
    </source>
</evidence>
<evidence type="ECO:0000313" key="4">
    <source>
        <dbReference type="Proteomes" id="UP000011185"/>
    </source>
</evidence>
<dbReference type="OrthoDB" id="1770at2759"/>
<dbReference type="InterPro" id="IPR016300">
    <property type="entry name" value="ATPase_ArsA/GET3"/>
</dbReference>
<dbReference type="GO" id="GO:0005524">
    <property type="term" value="F:ATP binding"/>
    <property type="evidence" value="ECO:0007669"/>
    <property type="project" value="InterPro"/>
</dbReference>
<dbReference type="STRING" id="72359.L7JWR1"/>
<dbReference type="Gene3D" id="3.40.50.300">
    <property type="entry name" value="P-loop containing nucleotide triphosphate hydrolases"/>
    <property type="match status" value="1"/>
</dbReference>
<feature type="domain" description="ArsA/GET3 Anion-transporting ATPase-like" evidence="2">
    <location>
        <begin position="142"/>
        <end position="387"/>
    </location>
</feature>
<dbReference type="Proteomes" id="UP000011185">
    <property type="component" value="Unassembled WGS sequence"/>
</dbReference>
<dbReference type="EMBL" id="JH993930">
    <property type="protein sequence ID" value="ELQ75735.1"/>
    <property type="molecule type" value="Genomic_DNA"/>
</dbReference>
<dbReference type="VEuPathDB" id="MicrosporidiaDB:THOM_1304"/>
<reference evidence="3 4" key="1">
    <citation type="journal article" date="2012" name="PLoS Pathog.">
        <title>The genome of the obligate intracellular parasite Trachipleistophora hominis: new insights into microsporidian genome dynamics and reductive evolution.</title>
        <authorList>
            <person name="Heinz E."/>
            <person name="Williams T.A."/>
            <person name="Nakjang S."/>
            <person name="Noel C.J."/>
            <person name="Swan D.C."/>
            <person name="Goldberg A.V."/>
            <person name="Harris S.R."/>
            <person name="Weinmaier T."/>
            <person name="Markert S."/>
            <person name="Becher D."/>
            <person name="Bernhardt J."/>
            <person name="Dagan T."/>
            <person name="Hacker C."/>
            <person name="Lucocq J.M."/>
            <person name="Schweder T."/>
            <person name="Rattei T."/>
            <person name="Hall N."/>
            <person name="Hirt R.P."/>
            <person name="Embley T.M."/>
        </authorList>
    </citation>
    <scope>NUCLEOTIDE SEQUENCE [LARGE SCALE GENOMIC DNA]</scope>
</reference>
<dbReference type="PANTHER" id="PTHR10803">
    <property type="entry name" value="ARSENICAL PUMP-DRIVING ATPASE ARSENITE-TRANSLOCATING ATPASE"/>
    <property type="match status" value="1"/>
</dbReference>
<dbReference type="Pfam" id="PF02374">
    <property type="entry name" value="ArsA_ATPase"/>
    <property type="match status" value="1"/>
</dbReference>
<protein>
    <submittedName>
        <fullName evidence="3">Putative arsenite-translocating ATPase</fullName>
        <ecNumber evidence="3">3.6.3.16</ecNumber>
    </submittedName>
</protein>
<dbReference type="HOGENOM" id="CLU_708200_0_0_1"/>
<dbReference type="GO" id="GO:0071816">
    <property type="term" value="P:tail-anchored membrane protein insertion into ER membrane"/>
    <property type="evidence" value="ECO:0007669"/>
    <property type="project" value="TreeGrafter"/>
</dbReference>
<dbReference type="InParanoid" id="L7JWR1"/>
<sequence length="390" mass="44608">MGTKILEDSFIRKWYIVCGRGKSGKTSVSAGIGLRLADTTVCNDICRKNCDCKNVRCDLNCPCMRENVTDDKFSEMVCHKPSTMMIERPSSDSIDFNDKIFVDQDINVDTQHNQKYSDVNVSKDEDNIEFRDELPDENPNYCSKCLRKILLVSLDQQDNLSETFQTEIETKPTRIKNNFYVMELNRGAIAQIKENDENNVTILKSIRSLPGVLEALYFSEIIKIAREYDTIIIDTWPSFNTLNFLSFPKELNSLLNKIIGMDKLKNLDKAPFYQKIVDAASTIEKCGMFLKKSAECSFILVFTPEMLSITEANKLITKLAYVGISVNHLLINQVLRPKTECEICTAIETKQQKALERVKNCNINQIYLDFEPNGVRGVTNLERFSRKFAK</sequence>
<keyword evidence="4" id="KW-1185">Reference proteome</keyword>
<dbReference type="InterPro" id="IPR027417">
    <property type="entry name" value="P-loop_NTPase"/>
</dbReference>
<name>L7JWR1_TRAHO</name>